<dbReference type="GO" id="GO:0016740">
    <property type="term" value="F:transferase activity"/>
    <property type="evidence" value="ECO:0007669"/>
    <property type="project" value="UniProtKB-KW"/>
</dbReference>
<organism evidence="3 4">
    <name type="scientific">Rhizorhapis suberifaciens</name>
    <name type="common">corky root of lettuce</name>
    <dbReference type="NCBI Taxonomy" id="13656"/>
    <lineage>
        <taxon>Bacteria</taxon>
        <taxon>Pseudomonadati</taxon>
        <taxon>Pseudomonadota</taxon>
        <taxon>Alphaproteobacteria</taxon>
        <taxon>Sphingomonadales</taxon>
        <taxon>Sphingomonadaceae</taxon>
        <taxon>Rhizorhapis</taxon>
    </lineage>
</organism>
<dbReference type="SUPFAM" id="SSF52317">
    <property type="entry name" value="Class I glutamine amidotransferase-like"/>
    <property type="match status" value="1"/>
</dbReference>
<proteinExistence type="predicted"/>
<dbReference type="PROSITE" id="PS51273">
    <property type="entry name" value="GATASE_TYPE_1"/>
    <property type="match status" value="1"/>
</dbReference>
<name>A0A840HRZ5_9SPHN</name>
<evidence type="ECO:0000313" key="4">
    <source>
        <dbReference type="Proteomes" id="UP000575068"/>
    </source>
</evidence>
<feature type="domain" description="Glutamine amidotransferase" evidence="2">
    <location>
        <begin position="3"/>
        <end position="198"/>
    </location>
</feature>
<keyword evidence="3" id="KW-0808">Transferase</keyword>
<gene>
    <name evidence="3" type="ORF">HNQ99_001028</name>
</gene>
<dbReference type="InterPro" id="IPR006221">
    <property type="entry name" value="TrpG/PapA_dom"/>
</dbReference>
<dbReference type="InterPro" id="IPR017926">
    <property type="entry name" value="GATASE"/>
</dbReference>
<dbReference type="PRINTS" id="PR00097">
    <property type="entry name" value="ANTSNTHASEII"/>
</dbReference>
<dbReference type="Proteomes" id="UP000575068">
    <property type="component" value="Unassembled WGS sequence"/>
</dbReference>
<dbReference type="PRINTS" id="PR00096">
    <property type="entry name" value="GATASE"/>
</dbReference>
<evidence type="ECO:0000259" key="2">
    <source>
        <dbReference type="Pfam" id="PF00117"/>
    </source>
</evidence>
<dbReference type="NCBIfam" id="TIGR00566">
    <property type="entry name" value="trpG_papA"/>
    <property type="match status" value="1"/>
</dbReference>
<dbReference type="GO" id="GO:0005829">
    <property type="term" value="C:cytosol"/>
    <property type="evidence" value="ECO:0007669"/>
    <property type="project" value="TreeGrafter"/>
</dbReference>
<keyword evidence="4" id="KW-1185">Reference proteome</keyword>
<keyword evidence="1 3" id="KW-0315">Glutamine amidotransferase</keyword>
<accession>A0A840HRZ5</accession>
<dbReference type="FunFam" id="3.40.50.880:FF:000003">
    <property type="entry name" value="Anthranilate synthase component II"/>
    <property type="match status" value="1"/>
</dbReference>
<dbReference type="GO" id="GO:0004049">
    <property type="term" value="F:anthranilate synthase activity"/>
    <property type="evidence" value="ECO:0007669"/>
    <property type="project" value="TreeGrafter"/>
</dbReference>
<dbReference type="CDD" id="cd01743">
    <property type="entry name" value="GATase1_Anthranilate_Synthase"/>
    <property type="match status" value="1"/>
</dbReference>
<dbReference type="EMBL" id="JACHOV010000003">
    <property type="protein sequence ID" value="MBB4640735.1"/>
    <property type="molecule type" value="Genomic_DNA"/>
</dbReference>
<dbReference type="PRINTS" id="PR00099">
    <property type="entry name" value="CPSGATASE"/>
</dbReference>
<dbReference type="RefSeq" id="WP_184474566.1">
    <property type="nucleotide sequence ID" value="NZ_JACHOV010000003.1"/>
</dbReference>
<dbReference type="PANTHER" id="PTHR43418:SF4">
    <property type="entry name" value="MULTIFUNCTIONAL TRYPTOPHAN BIOSYNTHESIS PROTEIN"/>
    <property type="match status" value="1"/>
</dbReference>
<dbReference type="InterPro" id="IPR050472">
    <property type="entry name" value="Anth_synth/Amidotransfase"/>
</dbReference>
<sequence>MHLLIDNYDSFTYNVAQSLEMLGEHVVVRRNDELDISTIDALNPDAITISPGPCSPVQAGISVDVIRAFAGRKPILGICLGHQCIAAAFGGRVVKADLPYHGKSSPIRHSGAGIFENIPQDTIVGRYHSLIVEAIPDRFDVIATVSDGSSGAQAAAAGPTGSQIMGLAHRDWPICGLQFHPESILTEHGMAMMENFVRSTH</sequence>
<dbReference type="GO" id="GO:0000162">
    <property type="term" value="P:L-tryptophan biosynthetic process"/>
    <property type="evidence" value="ECO:0007669"/>
    <property type="project" value="TreeGrafter"/>
</dbReference>
<evidence type="ECO:0000313" key="3">
    <source>
        <dbReference type="EMBL" id="MBB4640735.1"/>
    </source>
</evidence>
<protein>
    <submittedName>
        <fullName evidence="3">Anthranilate synthase/aminodeoxychorismate synthase-like glutamine amidotransferase</fullName>
    </submittedName>
</protein>
<dbReference type="AlphaFoldDB" id="A0A840HRZ5"/>
<dbReference type="Gene3D" id="3.40.50.880">
    <property type="match status" value="1"/>
</dbReference>
<dbReference type="Pfam" id="PF00117">
    <property type="entry name" value="GATase"/>
    <property type="match status" value="1"/>
</dbReference>
<dbReference type="InterPro" id="IPR029062">
    <property type="entry name" value="Class_I_gatase-like"/>
</dbReference>
<dbReference type="PANTHER" id="PTHR43418">
    <property type="entry name" value="MULTIFUNCTIONAL TRYPTOPHAN BIOSYNTHESIS PROTEIN-RELATED"/>
    <property type="match status" value="1"/>
</dbReference>
<comment type="caution">
    <text evidence="3">The sequence shown here is derived from an EMBL/GenBank/DDBJ whole genome shotgun (WGS) entry which is preliminary data.</text>
</comment>
<reference evidence="3 4" key="1">
    <citation type="submission" date="2020-08" db="EMBL/GenBank/DDBJ databases">
        <title>Genomic Encyclopedia of Type Strains, Phase IV (KMG-IV): sequencing the most valuable type-strain genomes for metagenomic binning, comparative biology and taxonomic classification.</title>
        <authorList>
            <person name="Goeker M."/>
        </authorList>
    </citation>
    <scope>NUCLEOTIDE SEQUENCE [LARGE SCALE GENOMIC DNA]</scope>
    <source>
        <strain evidence="3 4">DSM 7465</strain>
    </source>
</reference>
<evidence type="ECO:0000256" key="1">
    <source>
        <dbReference type="ARBA" id="ARBA00022962"/>
    </source>
</evidence>